<dbReference type="RefSeq" id="WP_378613645.1">
    <property type="nucleotide sequence ID" value="NZ_JBHSAX010000014.1"/>
</dbReference>
<feature type="compositionally biased region" description="Gly residues" evidence="1">
    <location>
        <begin position="19"/>
        <end position="30"/>
    </location>
</feature>
<dbReference type="EMBL" id="JBHSAX010000014">
    <property type="protein sequence ID" value="MFC3963917.1"/>
    <property type="molecule type" value="Genomic_DNA"/>
</dbReference>
<keyword evidence="4" id="KW-1185">Reference proteome</keyword>
<dbReference type="Proteomes" id="UP001595696">
    <property type="component" value="Unassembled WGS sequence"/>
</dbReference>
<feature type="compositionally biased region" description="Pro residues" evidence="1">
    <location>
        <begin position="1"/>
        <end position="18"/>
    </location>
</feature>
<evidence type="ECO:0000256" key="2">
    <source>
        <dbReference type="SAM" id="Phobius"/>
    </source>
</evidence>
<name>A0ABV8DWQ7_9NOCA</name>
<evidence type="ECO:0000313" key="3">
    <source>
        <dbReference type="EMBL" id="MFC3963917.1"/>
    </source>
</evidence>
<feature type="compositionally biased region" description="Low complexity" evidence="1">
    <location>
        <begin position="69"/>
        <end position="78"/>
    </location>
</feature>
<accession>A0ABV8DWQ7</accession>
<feature type="transmembrane region" description="Helical" evidence="2">
    <location>
        <begin position="217"/>
        <end position="240"/>
    </location>
</feature>
<evidence type="ECO:0000256" key="1">
    <source>
        <dbReference type="SAM" id="MobiDB-lite"/>
    </source>
</evidence>
<comment type="caution">
    <text evidence="3">The sequence shown here is derived from an EMBL/GenBank/DDBJ whole genome shotgun (WGS) entry which is preliminary data.</text>
</comment>
<gene>
    <name evidence="3" type="ORF">ACFO0B_18145</name>
</gene>
<feature type="compositionally biased region" description="Low complexity" evidence="1">
    <location>
        <begin position="31"/>
        <end position="44"/>
    </location>
</feature>
<feature type="region of interest" description="Disordered" evidence="1">
    <location>
        <begin position="1"/>
        <end position="118"/>
    </location>
</feature>
<keyword evidence="2" id="KW-0472">Membrane</keyword>
<sequence>MAQPGGYPPSGPVPPPFGSPGGYPGQGGAPAPGQGWAPAGQQSSPGIPQPGWASAGQQSAPGYPQQGDPAAGQQSAPGYPQPGGYPGAQPGGYPGGPPGYPATQALPQQSLPLPDPPGLTVDASYSPFAFLLAITKPKIQVNGHQVPVTRWGPNHIPVGPGQHHVRVSTPWLFDMGPATASVPVQPGQGTRVYYKAPVVILLNGAIGPVPQKAPGLVFLYITWGFVALIFLLNLIVLVGVMSA</sequence>
<proteinExistence type="predicted"/>
<evidence type="ECO:0000313" key="4">
    <source>
        <dbReference type="Proteomes" id="UP001595696"/>
    </source>
</evidence>
<organism evidence="3 4">
    <name type="scientific">Nocardia jiangsuensis</name>
    <dbReference type="NCBI Taxonomy" id="1691563"/>
    <lineage>
        <taxon>Bacteria</taxon>
        <taxon>Bacillati</taxon>
        <taxon>Actinomycetota</taxon>
        <taxon>Actinomycetes</taxon>
        <taxon>Mycobacteriales</taxon>
        <taxon>Nocardiaceae</taxon>
        <taxon>Nocardia</taxon>
    </lineage>
</organism>
<feature type="compositionally biased region" description="Gly residues" evidence="1">
    <location>
        <begin position="84"/>
        <end position="94"/>
    </location>
</feature>
<keyword evidence="2" id="KW-0812">Transmembrane</keyword>
<keyword evidence="2" id="KW-1133">Transmembrane helix</keyword>
<protein>
    <submittedName>
        <fullName evidence="3">Uncharacterized protein</fullName>
    </submittedName>
</protein>
<reference evidence="4" key="1">
    <citation type="journal article" date="2019" name="Int. J. Syst. Evol. Microbiol.">
        <title>The Global Catalogue of Microorganisms (GCM) 10K type strain sequencing project: providing services to taxonomists for standard genome sequencing and annotation.</title>
        <authorList>
            <consortium name="The Broad Institute Genomics Platform"/>
            <consortium name="The Broad Institute Genome Sequencing Center for Infectious Disease"/>
            <person name="Wu L."/>
            <person name="Ma J."/>
        </authorList>
    </citation>
    <scope>NUCLEOTIDE SEQUENCE [LARGE SCALE GENOMIC DNA]</scope>
    <source>
        <strain evidence="4">CGMCC 4.7330</strain>
    </source>
</reference>
<feature type="compositionally biased region" description="Low complexity" evidence="1">
    <location>
        <begin position="101"/>
        <end position="112"/>
    </location>
</feature>